<dbReference type="InterPro" id="IPR027417">
    <property type="entry name" value="P-loop_NTPase"/>
</dbReference>
<keyword evidence="2" id="KW-0378">Hydrolase</keyword>
<reference evidence="6 7" key="1">
    <citation type="submission" date="2022-10" db="EMBL/GenBank/DDBJ databases">
        <title>Roseococcus glaciei nov., sp. nov., isolated from glacier.</title>
        <authorList>
            <person name="Liu Q."/>
            <person name="Xin Y.-H."/>
        </authorList>
    </citation>
    <scope>NUCLEOTIDE SEQUENCE [LARGE SCALE GENOMIC DNA]</scope>
    <source>
        <strain evidence="6 7">MDT2-1-1</strain>
    </source>
</reference>
<accession>A0ABT3P1U0</accession>
<feature type="domain" description="Helicase ATP-binding" evidence="5">
    <location>
        <begin position="202"/>
        <end position="475"/>
    </location>
</feature>
<evidence type="ECO:0000313" key="7">
    <source>
        <dbReference type="Proteomes" id="UP001526430"/>
    </source>
</evidence>
<protein>
    <submittedName>
        <fullName evidence="6">ATP-dependent DNA helicase</fullName>
    </submittedName>
</protein>
<proteinExistence type="inferred from homology"/>
<evidence type="ECO:0000256" key="3">
    <source>
        <dbReference type="ARBA" id="ARBA00022840"/>
    </source>
</evidence>
<dbReference type="InterPro" id="IPR006555">
    <property type="entry name" value="ATP-dep_Helicase_C"/>
</dbReference>
<keyword evidence="1" id="KW-0547">Nucleotide-binding</keyword>
<gene>
    <name evidence="6" type="ORF">OF850_22525</name>
</gene>
<dbReference type="PANTHER" id="PTHR11472">
    <property type="entry name" value="DNA REPAIR DEAD HELICASE RAD3/XP-D SUBFAMILY MEMBER"/>
    <property type="match status" value="1"/>
</dbReference>
<evidence type="ECO:0000256" key="4">
    <source>
        <dbReference type="ARBA" id="ARBA00038058"/>
    </source>
</evidence>
<dbReference type="Pfam" id="PF13307">
    <property type="entry name" value="Helicase_C_2"/>
    <property type="match status" value="1"/>
</dbReference>
<name>A0ABT3P1U0_9PROT</name>
<dbReference type="InterPro" id="IPR045028">
    <property type="entry name" value="DinG/Rad3-like"/>
</dbReference>
<dbReference type="PROSITE" id="PS51193">
    <property type="entry name" value="HELICASE_ATP_BIND_2"/>
    <property type="match status" value="1"/>
</dbReference>
<dbReference type="Proteomes" id="UP001526430">
    <property type="component" value="Unassembled WGS sequence"/>
</dbReference>
<dbReference type="SMART" id="SM00491">
    <property type="entry name" value="HELICc2"/>
    <property type="match status" value="1"/>
</dbReference>
<dbReference type="InterPro" id="IPR014013">
    <property type="entry name" value="Helic_SF1/SF2_ATP-bd_DinG/Rad3"/>
</dbReference>
<evidence type="ECO:0000313" key="6">
    <source>
        <dbReference type="EMBL" id="MCW8088361.1"/>
    </source>
</evidence>
<dbReference type="Gene3D" id="3.40.50.300">
    <property type="entry name" value="P-loop containing nucleotide triphosphate hydrolases"/>
    <property type="match status" value="2"/>
</dbReference>
<sequence>MASPAPRLLLPEAPSLVAAFGRATLLSTEGEVRVLGATAVANALAEQPAPLLVHAPATARRLDLPPFEEALDLLELFAFACPAEPAPPTPRGLALALDLPVPADDEAAAILLPELAGALLRRLSRLAGTEAGRGAAAIAAHLRDTIAWPWADSVLAALGQPGMKAGREALKVWRRLPEWEETGPPPPPASHAVSPADARRRLAEMLGGSAEQRPQQADFASAAAAAFAPREAEGAPQLVLAEAGTGTGKTLGYIAPASLWAERNGAPVWLSTFTRNLQRQIDGELARLFPDPEERRSRVAIRKGRENYLCLLNFDESLGQAGMRSMALPLALVARWASATRDGDIQGGDFPGWLLELFPPGTLAGFADRRGECIRSACPHYKKCFVEHSIRRARHARLVVANHALVMVQAATGGGEDGRPTRFVFDEGHHIFDAADNAFSAALSGVEALELRRWLLGAEGGRSRAKGLRARIEELAGDIPDLLPPLEAALHAARLALPTSGWFGRIGDEAPLIPNPAEGFLHAVRAQVLARAPQDEGVYSLECDLHPVGPALAEAGDALRLALEGLETPLTTLRDRLRARLEEEDSGTMEVGERIRLETAMGGIERRALNPLAAWRGMLGTLAAPSPEPGTRPVMVDWLQLDRRDGRDWDAGLHRHWLDPTIPFAQVVAAPAHGLLVTSATLTDAARRNDPEAAWREAEARTGAVHLPSPAIRAAVPSPFDYARSTRAFVVTDVDTRMAGQVSGAMRDLFLAAGGGALGLFTAIRRLREVARRIAPKLEEAGLPLYAQHVDAMDNATLVDVFRAEEDSCLLGTDAMRDGVDVPGRSLRLLVFDRVPWPRRTILNRERRLHLSGGHPQNHDDAEARHRLRQAFGRLVRRADDRGVFVLLDRAAPTRVLAALPEGVVPRRVPLAEAIRETRALLEGYGTEPGENPG</sequence>
<dbReference type="PANTHER" id="PTHR11472:SF34">
    <property type="entry name" value="REGULATOR OF TELOMERE ELONGATION HELICASE 1"/>
    <property type="match status" value="1"/>
</dbReference>
<dbReference type="EMBL" id="JAPFQI010000034">
    <property type="protein sequence ID" value="MCW8088361.1"/>
    <property type="molecule type" value="Genomic_DNA"/>
</dbReference>
<comment type="caution">
    <text evidence="6">The sequence shown here is derived from an EMBL/GenBank/DDBJ whole genome shotgun (WGS) entry which is preliminary data.</text>
</comment>
<dbReference type="RefSeq" id="WP_301592569.1">
    <property type="nucleotide sequence ID" value="NZ_JAPFQI010000034.1"/>
</dbReference>
<dbReference type="GO" id="GO:0004386">
    <property type="term" value="F:helicase activity"/>
    <property type="evidence" value="ECO:0007669"/>
    <property type="project" value="UniProtKB-KW"/>
</dbReference>
<comment type="similarity">
    <text evidence="4">Belongs to the helicase family. DinG subfamily.</text>
</comment>
<organism evidence="6 7">
    <name type="scientific">Sabulicella glaciei</name>
    <dbReference type="NCBI Taxonomy" id="2984948"/>
    <lineage>
        <taxon>Bacteria</taxon>
        <taxon>Pseudomonadati</taxon>
        <taxon>Pseudomonadota</taxon>
        <taxon>Alphaproteobacteria</taxon>
        <taxon>Acetobacterales</taxon>
        <taxon>Acetobacteraceae</taxon>
        <taxon>Sabulicella</taxon>
    </lineage>
</organism>
<dbReference type="SUPFAM" id="SSF52540">
    <property type="entry name" value="P-loop containing nucleoside triphosphate hydrolases"/>
    <property type="match status" value="1"/>
</dbReference>
<evidence type="ECO:0000259" key="5">
    <source>
        <dbReference type="PROSITE" id="PS51193"/>
    </source>
</evidence>
<keyword evidence="3" id="KW-0067">ATP-binding</keyword>
<keyword evidence="7" id="KW-1185">Reference proteome</keyword>
<evidence type="ECO:0000256" key="1">
    <source>
        <dbReference type="ARBA" id="ARBA00022741"/>
    </source>
</evidence>
<evidence type="ECO:0000256" key="2">
    <source>
        <dbReference type="ARBA" id="ARBA00022801"/>
    </source>
</evidence>
<keyword evidence="6" id="KW-0347">Helicase</keyword>